<name>A0A8S4SD74_9NEOP</name>
<reference evidence="2" key="1">
    <citation type="submission" date="2022-03" db="EMBL/GenBank/DDBJ databases">
        <authorList>
            <person name="Lindestad O."/>
        </authorList>
    </citation>
    <scope>NUCLEOTIDE SEQUENCE</scope>
</reference>
<evidence type="ECO:0000313" key="3">
    <source>
        <dbReference type="Proteomes" id="UP000838756"/>
    </source>
</evidence>
<keyword evidence="3" id="KW-1185">Reference proteome</keyword>
<dbReference type="Proteomes" id="UP000838756">
    <property type="component" value="Unassembled WGS sequence"/>
</dbReference>
<evidence type="ECO:0000256" key="1">
    <source>
        <dbReference type="SAM" id="MobiDB-lite"/>
    </source>
</evidence>
<comment type="caution">
    <text evidence="2">The sequence shown here is derived from an EMBL/GenBank/DDBJ whole genome shotgun (WGS) entry which is preliminary data.</text>
</comment>
<accession>A0A8S4SD74</accession>
<gene>
    <name evidence="2" type="primary">jg26105</name>
    <name evidence="2" type="ORF">PAEG_LOCUS23131</name>
</gene>
<protein>
    <submittedName>
        <fullName evidence="2">Jg26105 protein</fullName>
    </submittedName>
</protein>
<proteinExistence type="predicted"/>
<organism evidence="2 3">
    <name type="scientific">Pararge aegeria aegeria</name>
    <dbReference type="NCBI Taxonomy" id="348720"/>
    <lineage>
        <taxon>Eukaryota</taxon>
        <taxon>Metazoa</taxon>
        <taxon>Ecdysozoa</taxon>
        <taxon>Arthropoda</taxon>
        <taxon>Hexapoda</taxon>
        <taxon>Insecta</taxon>
        <taxon>Pterygota</taxon>
        <taxon>Neoptera</taxon>
        <taxon>Endopterygota</taxon>
        <taxon>Lepidoptera</taxon>
        <taxon>Glossata</taxon>
        <taxon>Ditrysia</taxon>
        <taxon>Papilionoidea</taxon>
        <taxon>Nymphalidae</taxon>
        <taxon>Satyrinae</taxon>
        <taxon>Satyrini</taxon>
        <taxon>Parargina</taxon>
        <taxon>Pararge</taxon>
    </lineage>
</organism>
<dbReference type="EMBL" id="CAKXAJ010026117">
    <property type="protein sequence ID" value="CAH2257277.1"/>
    <property type="molecule type" value="Genomic_DNA"/>
</dbReference>
<evidence type="ECO:0000313" key="2">
    <source>
        <dbReference type="EMBL" id="CAH2257277.1"/>
    </source>
</evidence>
<dbReference type="AlphaFoldDB" id="A0A8S4SD74"/>
<feature type="region of interest" description="Disordered" evidence="1">
    <location>
        <begin position="36"/>
        <end position="64"/>
    </location>
</feature>
<sequence length="92" mass="10305">MSSSSPGDGAREQRPLGIMVTVLVTRLLLEQYWRPRGRRARATRAAPACTPREHRTPKRPKCLRCTGPPATSPCNNISAHQYTDTLRILHSQ</sequence>